<dbReference type="PANTHER" id="PTHR34820">
    <property type="entry name" value="INNER MEMBRANE PROTEIN YEBZ"/>
    <property type="match status" value="1"/>
</dbReference>
<keyword evidence="3 6" id="KW-0812">Transmembrane</keyword>
<evidence type="ECO:0000256" key="6">
    <source>
        <dbReference type="SAM" id="Phobius"/>
    </source>
</evidence>
<dbReference type="EMBL" id="QJSX01000004">
    <property type="protein sequence ID" value="PYE54829.1"/>
    <property type="molecule type" value="Genomic_DNA"/>
</dbReference>
<dbReference type="AlphaFoldDB" id="A0A318SKE9"/>
<dbReference type="GO" id="GO:0005886">
    <property type="term" value="C:plasma membrane"/>
    <property type="evidence" value="ECO:0007669"/>
    <property type="project" value="UniProtKB-SubCell"/>
</dbReference>
<organism evidence="8 9">
    <name type="scientific">Deinococcus yavapaiensis KR-236</name>
    <dbReference type="NCBI Taxonomy" id="694435"/>
    <lineage>
        <taxon>Bacteria</taxon>
        <taxon>Thermotogati</taxon>
        <taxon>Deinococcota</taxon>
        <taxon>Deinococci</taxon>
        <taxon>Deinococcales</taxon>
        <taxon>Deinococcaceae</taxon>
        <taxon>Deinococcus</taxon>
    </lineage>
</organism>
<feature type="transmembrane region" description="Helical" evidence="6">
    <location>
        <begin position="39"/>
        <end position="60"/>
    </location>
</feature>
<keyword evidence="5 6" id="KW-0472">Membrane</keyword>
<dbReference type="RefSeq" id="WP_110885948.1">
    <property type="nucleotide sequence ID" value="NZ_QJSX01000004.1"/>
</dbReference>
<feature type="transmembrane region" description="Helical" evidence="6">
    <location>
        <begin position="126"/>
        <end position="150"/>
    </location>
</feature>
<dbReference type="Proteomes" id="UP000248326">
    <property type="component" value="Unassembled WGS sequence"/>
</dbReference>
<dbReference type="Pfam" id="PF05425">
    <property type="entry name" value="CopD"/>
    <property type="match status" value="1"/>
</dbReference>
<accession>A0A318SKE9</accession>
<evidence type="ECO:0000256" key="2">
    <source>
        <dbReference type="ARBA" id="ARBA00022475"/>
    </source>
</evidence>
<protein>
    <submittedName>
        <fullName evidence="8">Putative copper resistance protein D/copper transport protein</fullName>
    </submittedName>
</protein>
<dbReference type="InterPro" id="IPR032694">
    <property type="entry name" value="CopC/D"/>
</dbReference>
<evidence type="ECO:0000313" key="9">
    <source>
        <dbReference type="Proteomes" id="UP000248326"/>
    </source>
</evidence>
<dbReference type="InterPro" id="IPR008457">
    <property type="entry name" value="Cu-R_CopD_dom"/>
</dbReference>
<feature type="transmembrane region" description="Helical" evidence="6">
    <location>
        <begin position="171"/>
        <end position="193"/>
    </location>
</feature>
<keyword evidence="2" id="KW-1003">Cell membrane</keyword>
<keyword evidence="4 6" id="KW-1133">Transmembrane helix</keyword>
<gene>
    <name evidence="8" type="ORF">DES52_104100</name>
</gene>
<comment type="caution">
    <text evidence="8">The sequence shown here is derived from an EMBL/GenBank/DDBJ whole genome shotgun (WGS) entry which is preliminary data.</text>
</comment>
<reference evidence="8 9" key="1">
    <citation type="submission" date="2018-06" db="EMBL/GenBank/DDBJ databases">
        <title>Genomic Encyclopedia of Type Strains, Phase IV (KMG-IV): sequencing the most valuable type-strain genomes for metagenomic binning, comparative biology and taxonomic classification.</title>
        <authorList>
            <person name="Goeker M."/>
        </authorList>
    </citation>
    <scope>NUCLEOTIDE SEQUENCE [LARGE SCALE GENOMIC DNA]</scope>
    <source>
        <strain evidence="8 9">DSM 18048</strain>
    </source>
</reference>
<evidence type="ECO:0000256" key="3">
    <source>
        <dbReference type="ARBA" id="ARBA00022692"/>
    </source>
</evidence>
<feature type="transmembrane region" description="Helical" evidence="6">
    <location>
        <begin position="199"/>
        <end position="220"/>
    </location>
</feature>
<comment type="subcellular location">
    <subcellularLocation>
        <location evidence="1">Cell membrane</location>
        <topology evidence="1">Multi-pass membrane protein</topology>
    </subcellularLocation>
</comment>
<feature type="transmembrane region" description="Helical" evidence="6">
    <location>
        <begin position="72"/>
        <end position="94"/>
    </location>
</feature>
<name>A0A318SKE9_9DEIO</name>
<evidence type="ECO:0000256" key="5">
    <source>
        <dbReference type="ARBA" id="ARBA00023136"/>
    </source>
</evidence>
<feature type="domain" description="Copper resistance protein D" evidence="7">
    <location>
        <begin position="163"/>
        <end position="255"/>
    </location>
</feature>
<evidence type="ECO:0000256" key="4">
    <source>
        <dbReference type="ARBA" id="ARBA00022989"/>
    </source>
</evidence>
<keyword evidence="9" id="KW-1185">Reference proteome</keyword>
<sequence>MLWLPKTLLYLGLALLLGGAVFRRFVSPEPRSPLRPLVVGALLVVVGALGTVTLTLSDLLGPFGLADFAEYLLSSSGGTAVLATLALTAAVLAFEGQPVRTWIPTGVAGALLLASVAEQGHGRQSILLLGLHVVHLAAMTAWIGAVVFLVGFPRDEATFWRGVERLSNLGLCSVAVLVATGLAATVLALPGVGALTGSTYGLALLVKLGFFGGVLLLAALNKLDFLKRRKLPQLRGALRVEAALLVSVLASSGVLATTAPPEVPAAALVTPFETTLGGRPVRGEFSLEPGGVLSARIEAEHAPSAVLHMTEHTMPPIQLTFTRTGSVYTARTRLWMSGAWKATVRVNDTATDVPLNVR</sequence>
<evidence type="ECO:0000256" key="1">
    <source>
        <dbReference type="ARBA" id="ARBA00004651"/>
    </source>
</evidence>
<dbReference type="PANTHER" id="PTHR34820:SF4">
    <property type="entry name" value="INNER MEMBRANE PROTEIN YEBZ"/>
    <property type="match status" value="1"/>
</dbReference>
<evidence type="ECO:0000259" key="7">
    <source>
        <dbReference type="Pfam" id="PF05425"/>
    </source>
</evidence>
<evidence type="ECO:0000313" key="8">
    <source>
        <dbReference type="EMBL" id="PYE54829.1"/>
    </source>
</evidence>
<proteinExistence type="predicted"/>
<dbReference type="GO" id="GO:0006825">
    <property type="term" value="P:copper ion transport"/>
    <property type="evidence" value="ECO:0007669"/>
    <property type="project" value="InterPro"/>
</dbReference>